<keyword evidence="1" id="KW-0812">Transmembrane</keyword>
<evidence type="ECO:0000256" key="1">
    <source>
        <dbReference type="SAM" id="Phobius"/>
    </source>
</evidence>
<sequence length="857" mass="101179">MGDRFACLLLFIFYLVYAQQMDTSAISWHGYVLVNCEFLIVNYMAFQCIQFAIFFVMCITMLTIVNAGHVIETSRTIWKLINKYRTKNYFMLPSISLSYRNVIANQLIEHNRVTYLAIASSRELFGYINYAFLLTNIPINVFILRRNLYEPQKFLDQFLLWDICLTQMLTFLIVFLPPSSCTKVFHSPAKFIPILQPMLQNSSSGWIKYKMKYENLYHRLIDNGPKLALTIGPVRAITYMTSLESALYRLNVKNITWHWWYQLIVTNQDDYYRFQTKNFELIKLINLYKFFIANLYSRIIIQYNLEHIDKNKFLDKKLSVLPNLSDKLRIQLINFLIIGDHFACFLQLIFGLFIIVFYIINIIQMNTNELELHGYILFCCEFLIINYVTYQGLQIFIFFIMCTTVLTIINAGHVIKTNQTIWKLINKYRSDNSKLPLHCRMILINQLNEHNRITYLVIFSSRELFGYLIYVFLLTNIPVNVVILRRNLYSTGNSLDQIILWSLAFVQLLTFLIVFLPPSWCTKVYHSPAKFIPILQPMLCGSSYWINCKLKYDDLYNRLIGDGPKLALAVGPMRAVTYMTSLERALYRLNVNSFTWNWWYQLIVTNQDDYYRFKVKNYELIKLTKSTKIVQHMESNRFCEYFAFWSQLALVNIILMDTSALAWYASILFIMCSIILTTINAGHVIEKNRKIWKLISTYRNDNSILPSIPLQSRMILANQLKEHNCVTYIVISTSRDLFGYINYVFLLTNVPINVYILRRNLYESQKQLDQIILWLFALGQMLAFLVQFLPPSYCTKVYHSPAKFIPILQPMLRNLRSWVWYKMKFDDLYHRLIDNGPKLALTIGPMRAITYMTSIEV</sequence>
<comment type="caution">
    <text evidence="3">The sequence shown here is derived from an EMBL/GenBank/DDBJ whole genome shotgun (WGS) entry which is preliminary data.</text>
</comment>
<keyword evidence="2" id="KW-0732">Signal</keyword>
<dbReference type="AlphaFoldDB" id="A0A9Q0M7U1"/>
<feature type="signal peptide" evidence="2">
    <location>
        <begin position="1"/>
        <end position="18"/>
    </location>
</feature>
<evidence type="ECO:0000313" key="4">
    <source>
        <dbReference type="Proteomes" id="UP001142055"/>
    </source>
</evidence>
<feature type="transmembrane region" description="Helical" evidence="1">
    <location>
        <begin position="464"/>
        <end position="483"/>
    </location>
</feature>
<name>A0A9Q0M7U1_BLOTA</name>
<feature type="transmembrane region" description="Helical" evidence="1">
    <location>
        <begin position="661"/>
        <end position="685"/>
    </location>
</feature>
<feature type="transmembrane region" description="Helical" evidence="1">
    <location>
        <begin position="395"/>
        <end position="415"/>
    </location>
</feature>
<protein>
    <submittedName>
        <fullName evidence="3">Uncharacterized protein</fullName>
    </submittedName>
</protein>
<feature type="transmembrane region" description="Helical" evidence="1">
    <location>
        <begin position="42"/>
        <end position="68"/>
    </location>
</feature>
<evidence type="ECO:0000256" key="2">
    <source>
        <dbReference type="SAM" id="SignalP"/>
    </source>
</evidence>
<feature type="transmembrane region" description="Helical" evidence="1">
    <location>
        <begin position="771"/>
        <end position="789"/>
    </location>
</feature>
<keyword evidence="4" id="KW-1185">Reference proteome</keyword>
<keyword evidence="1" id="KW-1133">Transmembrane helix</keyword>
<reference evidence="3" key="1">
    <citation type="submission" date="2022-12" db="EMBL/GenBank/DDBJ databases">
        <title>Genome assemblies of Blomia tropicalis.</title>
        <authorList>
            <person name="Cui Y."/>
        </authorList>
    </citation>
    <scope>NUCLEOTIDE SEQUENCE</scope>
    <source>
        <tissue evidence="3">Adult mites</tissue>
    </source>
</reference>
<feature type="transmembrane region" description="Helical" evidence="1">
    <location>
        <begin position="158"/>
        <end position="176"/>
    </location>
</feature>
<gene>
    <name evidence="3" type="ORF">RDWZM_005454</name>
</gene>
<feature type="transmembrane region" description="Helical" evidence="1">
    <location>
        <begin position="372"/>
        <end position="389"/>
    </location>
</feature>
<dbReference type="Proteomes" id="UP001142055">
    <property type="component" value="Chromosome 2"/>
</dbReference>
<feature type="transmembrane region" description="Helical" evidence="1">
    <location>
        <begin position="128"/>
        <end position="146"/>
    </location>
</feature>
<proteinExistence type="predicted"/>
<feature type="transmembrane region" description="Helical" evidence="1">
    <location>
        <begin position="638"/>
        <end position="655"/>
    </location>
</feature>
<keyword evidence="1" id="KW-0472">Membrane</keyword>
<organism evidence="3 4">
    <name type="scientific">Blomia tropicalis</name>
    <name type="common">Mite</name>
    <dbReference type="NCBI Taxonomy" id="40697"/>
    <lineage>
        <taxon>Eukaryota</taxon>
        <taxon>Metazoa</taxon>
        <taxon>Ecdysozoa</taxon>
        <taxon>Arthropoda</taxon>
        <taxon>Chelicerata</taxon>
        <taxon>Arachnida</taxon>
        <taxon>Acari</taxon>
        <taxon>Acariformes</taxon>
        <taxon>Sarcoptiformes</taxon>
        <taxon>Astigmata</taxon>
        <taxon>Glycyphagoidea</taxon>
        <taxon>Echimyopodidae</taxon>
        <taxon>Blomia</taxon>
    </lineage>
</organism>
<feature type="transmembrane region" description="Helical" evidence="1">
    <location>
        <begin position="332"/>
        <end position="360"/>
    </location>
</feature>
<evidence type="ECO:0000313" key="3">
    <source>
        <dbReference type="EMBL" id="KAJ6219642.1"/>
    </source>
</evidence>
<feature type="transmembrane region" description="Helical" evidence="1">
    <location>
        <begin position="737"/>
        <end position="756"/>
    </location>
</feature>
<dbReference type="EMBL" id="JAPWDV010000002">
    <property type="protein sequence ID" value="KAJ6219642.1"/>
    <property type="molecule type" value="Genomic_DNA"/>
</dbReference>
<feature type="chain" id="PRO_5040456822" evidence="2">
    <location>
        <begin position="19"/>
        <end position="857"/>
    </location>
</feature>
<feature type="transmembrane region" description="Helical" evidence="1">
    <location>
        <begin position="498"/>
        <end position="516"/>
    </location>
</feature>
<accession>A0A9Q0M7U1</accession>